<reference evidence="2" key="2">
    <citation type="journal article" date="2018" name="Environ. Microbiol.">
        <title>Bloom of a denitrifying methanotroph, 'Candidatus Methylomirabilis limnetica', in a deep stratified lake.</title>
        <authorList>
            <person name="Graf J.S."/>
            <person name="Mayr M.J."/>
            <person name="Marchant H.K."/>
            <person name="Tienken D."/>
            <person name="Hach P.F."/>
            <person name="Brand A."/>
            <person name="Schubert C.J."/>
            <person name="Kuypers M.M."/>
            <person name="Milucka J."/>
        </authorList>
    </citation>
    <scope>NUCLEOTIDE SEQUENCE [LARGE SCALE GENOMIC DNA]</scope>
    <source>
        <strain evidence="2">Zug</strain>
    </source>
</reference>
<evidence type="ECO:0008006" key="3">
    <source>
        <dbReference type="Google" id="ProtNLM"/>
    </source>
</evidence>
<dbReference type="EMBL" id="NVQC01000028">
    <property type="protein sequence ID" value="PTL35189.1"/>
    <property type="molecule type" value="Genomic_DNA"/>
</dbReference>
<protein>
    <recommendedName>
        <fullName evidence="3">CopG family transcriptional regulator</fullName>
    </recommendedName>
</protein>
<reference evidence="1 2" key="1">
    <citation type="submission" date="2017-09" db="EMBL/GenBank/DDBJ databases">
        <title>Bloom of a denitrifying methanotroph, Candidatus Methylomirabilis limnetica, in a deep stratified lake.</title>
        <authorList>
            <person name="Graf J.S."/>
            <person name="Marchant H.K."/>
            <person name="Tienken D."/>
            <person name="Hach P.F."/>
            <person name="Brand A."/>
            <person name="Schubert C.J."/>
            <person name="Kuypers M.M."/>
            <person name="Milucka J."/>
        </authorList>
    </citation>
    <scope>NUCLEOTIDE SEQUENCE [LARGE SCALE GENOMIC DNA]</scope>
    <source>
        <strain evidence="1 2">Zug</strain>
    </source>
</reference>
<dbReference type="OrthoDB" id="7107856at2"/>
<proteinExistence type="predicted"/>
<evidence type="ECO:0000313" key="2">
    <source>
        <dbReference type="Proteomes" id="UP000241436"/>
    </source>
</evidence>
<comment type="caution">
    <text evidence="1">The sequence shown here is derived from an EMBL/GenBank/DDBJ whole genome shotgun (WGS) entry which is preliminary data.</text>
</comment>
<dbReference type="AlphaFoldDB" id="A0A2T4TVQ1"/>
<dbReference type="Proteomes" id="UP000241436">
    <property type="component" value="Unassembled WGS sequence"/>
</dbReference>
<keyword evidence="2" id="KW-1185">Reference proteome</keyword>
<gene>
    <name evidence="1" type="ORF">CLG94_10815</name>
</gene>
<dbReference type="RefSeq" id="WP_107563454.1">
    <property type="nucleotide sequence ID" value="NZ_NVQC01000028.1"/>
</dbReference>
<accession>A0A2T4TVQ1</accession>
<sequence length="78" mass="8846">MGAISLKLPDDLLVASSQCAEALKLPRAKYIRYAIERMNRDTREGLRAKRLAEVSRKVRKESMRVNAEFAAVERDPDA</sequence>
<name>A0A2T4TVQ1_9BACT</name>
<organism evidence="1 2">
    <name type="scientific">Candidatus Methylomirabilis limnetica</name>
    <dbReference type="NCBI Taxonomy" id="2033718"/>
    <lineage>
        <taxon>Bacteria</taxon>
        <taxon>Candidatus Methylomirabilota</taxon>
        <taxon>Candidatus Methylomirabilia</taxon>
        <taxon>Candidatus Methylomirabilales</taxon>
        <taxon>Candidatus Methylomirabilaceae</taxon>
        <taxon>Candidatus Methylomirabilis</taxon>
    </lineage>
</organism>
<evidence type="ECO:0000313" key="1">
    <source>
        <dbReference type="EMBL" id="PTL35189.1"/>
    </source>
</evidence>